<reference evidence="2" key="2">
    <citation type="submission" date="2015-01" db="EMBL/GenBank/DDBJ databases">
        <title>Evolutionary Origins and Diversification of the Mycorrhizal Mutualists.</title>
        <authorList>
            <consortium name="DOE Joint Genome Institute"/>
            <consortium name="Mycorrhizal Genomics Consortium"/>
            <person name="Kohler A."/>
            <person name="Kuo A."/>
            <person name="Nagy L.G."/>
            <person name="Floudas D."/>
            <person name="Copeland A."/>
            <person name="Barry K.W."/>
            <person name="Cichocki N."/>
            <person name="Veneault-Fourrey C."/>
            <person name="LaButti K."/>
            <person name="Lindquist E.A."/>
            <person name="Lipzen A."/>
            <person name="Lundell T."/>
            <person name="Morin E."/>
            <person name="Murat C."/>
            <person name="Riley R."/>
            <person name="Ohm R."/>
            <person name="Sun H."/>
            <person name="Tunlid A."/>
            <person name="Henrissat B."/>
            <person name="Grigoriev I.V."/>
            <person name="Hibbett D.S."/>
            <person name="Martin F."/>
        </authorList>
    </citation>
    <scope>NUCLEOTIDE SEQUENCE [LARGE SCALE GENOMIC DNA]</scope>
    <source>
        <strain evidence="2">Marx 270</strain>
    </source>
</reference>
<dbReference type="EMBL" id="KN832059">
    <property type="protein sequence ID" value="KIN95868.1"/>
    <property type="molecule type" value="Genomic_DNA"/>
</dbReference>
<protein>
    <submittedName>
        <fullName evidence="1">Uncharacterized protein</fullName>
    </submittedName>
</protein>
<evidence type="ECO:0000313" key="2">
    <source>
        <dbReference type="Proteomes" id="UP000054217"/>
    </source>
</evidence>
<dbReference type="AlphaFoldDB" id="A0A0C3NKR0"/>
<accession>A0A0C3NKR0</accession>
<proteinExistence type="predicted"/>
<name>A0A0C3NKR0_PISTI</name>
<evidence type="ECO:0000313" key="1">
    <source>
        <dbReference type="EMBL" id="KIN95868.1"/>
    </source>
</evidence>
<organism evidence="1 2">
    <name type="scientific">Pisolithus tinctorius Marx 270</name>
    <dbReference type="NCBI Taxonomy" id="870435"/>
    <lineage>
        <taxon>Eukaryota</taxon>
        <taxon>Fungi</taxon>
        <taxon>Dikarya</taxon>
        <taxon>Basidiomycota</taxon>
        <taxon>Agaricomycotina</taxon>
        <taxon>Agaricomycetes</taxon>
        <taxon>Agaricomycetidae</taxon>
        <taxon>Boletales</taxon>
        <taxon>Sclerodermatineae</taxon>
        <taxon>Pisolithaceae</taxon>
        <taxon>Pisolithus</taxon>
    </lineage>
</organism>
<gene>
    <name evidence="1" type="ORF">M404DRAFT_1007139</name>
</gene>
<sequence length="53" mass="5932">MSFIAMCVEIMSGCFAIKTSHIHAAMPRLSRICLTVCVSRILRPHRTAHFPCS</sequence>
<dbReference type="Proteomes" id="UP000054217">
    <property type="component" value="Unassembled WGS sequence"/>
</dbReference>
<dbReference type="InParanoid" id="A0A0C3NKR0"/>
<reference evidence="1 2" key="1">
    <citation type="submission" date="2014-04" db="EMBL/GenBank/DDBJ databases">
        <authorList>
            <consortium name="DOE Joint Genome Institute"/>
            <person name="Kuo A."/>
            <person name="Kohler A."/>
            <person name="Costa M.D."/>
            <person name="Nagy L.G."/>
            <person name="Floudas D."/>
            <person name="Copeland A."/>
            <person name="Barry K.W."/>
            <person name="Cichocki N."/>
            <person name="Veneault-Fourrey C."/>
            <person name="LaButti K."/>
            <person name="Lindquist E.A."/>
            <person name="Lipzen A."/>
            <person name="Lundell T."/>
            <person name="Morin E."/>
            <person name="Murat C."/>
            <person name="Sun H."/>
            <person name="Tunlid A."/>
            <person name="Henrissat B."/>
            <person name="Grigoriev I.V."/>
            <person name="Hibbett D.S."/>
            <person name="Martin F."/>
            <person name="Nordberg H.P."/>
            <person name="Cantor M.N."/>
            <person name="Hua S.X."/>
        </authorList>
    </citation>
    <scope>NUCLEOTIDE SEQUENCE [LARGE SCALE GENOMIC DNA]</scope>
    <source>
        <strain evidence="1 2">Marx 270</strain>
    </source>
</reference>
<dbReference type="HOGENOM" id="CLU_3069651_0_0_1"/>
<keyword evidence="2" id="KW-1185">Reference proteome</keyword>